<dbReference type="Proteomes" id="UP001153714">
    <property type="component" value="Chromosome 21"/>
</dbReference>
<protein>
    <submittedName>
        <fullName evidence="1">Uncharacterized protein</fullName>
    </submittedName>
</protein>
<dbReference type="OrthoDB" id="7490514at2759"/>
<evidence type="ECO:0000313" key="1">
    <source>
        <dbReference type="EMBL" id="CAG9790333.1"/>
    </source>
</evidence>
<dbReference type="EMBL" id="OU893352">
    <property type="protein sequence ID" value="CAG9790333.1"/>
    <property type="molecule type" value="Genomic_DNA"/>
</dbReference>
<evidence type="ECO:0000313" key="2">
    <source>
        <dbReference type="Proteomes" id="UP001153714"/>
    </source>
</evidence>
<reference evidence="1" key="2">
    <citation type="submission" date="2022-10" db="EMBL/GenBank/DDBJ databases">
        <authorList>
            <consortium name="ENA_rothamsted_submissions"/>
            <consortium name="culmorum"/>
            <person name="King R."/>
        </authorList>
    </citation>
    <scope>NUCLEOTIDE SEQUENCE</scope>
</reference>
<sequence>MDGRITALEDAMNKSSAGVVALEGAITQLKVQLNDKDQELYSNDVDIAGIPERGGENIMNIIKVLSMKLGIATDERDIVRAERIGSALRNRVSVNDVTTGVGGDSAQQRPRNIIVRFARQITRDEWLRAARVRRLFKLVLHESYHLLFFYHMLKLQLLLLSLHFVELLVYGKAA</sequence>
<organism evidence="1 2">
    <name type="scientific">Diatraea saccharalis</name>
    <name type="common">sugarcane borer</name>
    <dbReference type="NCBI Taxonomy" id="40085"/>
    <lineage>
        <taxon>Eukaryota</taxon>
        <taxon>Metazoa</taxon>
        <taxon>Ecdysozoa</taxon>
        <taxon>Arthropoda</taxon>
        <taxon>Hexapoda</taxon>
        <taxon>Insecta</taxon>
        <taxon>Pterygota</taxon>
        <taxon>Neoptera</taxon>
        <taxon>Endopterygota</taxon>
        <taxon>Lepidoptera</taxon>
        <taxon>Glossata</taxon>
        <taxon>Ditrysia</taxon>
        <taxon>Pyraloidea</taxon>
        <taxon>Crambidae</taxon>
        <taxon>Crambinae</taxon>
        <taxon>Diatraea</taxon>
    </lineage>
</organism>
<name>A0A9N9WGW8_9NEOP</name>
<dbReference type="Gene3D" id="3.30.70.1820">
    <property type="entry name" value="L1 transposable element, RRM domain"/>
    <property type="match status" value="1"/>
</dbReference>
<accession>A0A9N9WGW8</accession>
<keyword evidence="2" id="KW-1185">Reference proteome</keyword>
<proteinExistence type="predicted"/>
<reference evidence="1" key="1">
    <citation type="submission" date="2021-12" db="EMBL/GenBank/DDBJ databases">
        <authorList>
            <person name="King R."/>
        </authorList>
    </citation>
    <scope>NUCLEOTIDE SEQUENCE</scope>
</reference>
<dbReference type="AlphaFoldDB" id="A0A9N9WGW8"/>
<gene>
    <name evidence="1" type="ORF">DIATSA_LOCUS8002</name>
</gene>